<organism evidence="1 2">
    <name type="scientific">Ancylobacter amanitiformis</name>
    <dbReference type="NCBI Taxonomy" id="217069"/>
    <lineage>
        <taxon>Bacteria</taxon>
        <taxon>Pseudomonadati</taxon>
        <taxon>Pseudomonadota</taxon>
        <taxon>Alphaproteobacteria</taxon>
        <taxon>Hyphomicrobiales</taxon>
        <taxon>Xanthobacteraceae</taxon>
        <taxon>Ancylobacter</taxon>
    </lineage>
</organism>
<name>A0ABU0LVF0_9HYPH</name>
<dbReference type="EMBL" id="JAUSVR010000015">
    <property type="protein sequence ID" value="MDQ0512645.1"/>
    <property type="molecule type" value="Genomic_DNA"/>
</dbReference>
<sequence length="132" mass="14570">MIDRSTLKSAAELALNLLGEEHPIKHQPSKGARYVLRTRSGAMELMLEKNIDVPTNIWMHQDQAAGLIGKGVAHKLSSARKLYKVLGANGKLRYGRHSALEDMPELGTADLVYFIPKTFTELGVVLDYLVGL</sequence>
<evidence type="ECO:0000313" key="1">
    <source>
        <dbReference type="EMBL" id="MDQ0512645.1"/>
    </source>
</evidence>
<protein>
    <submittedName>
        <fullName evidence="1">Uncharacterized protein</fullName>
    </submittedName>
</protein>
<keyword evidence="2" id="KW-1185">Reference proteome</keyword>
<evidence type="ECO:0000313" key="2">
    <source>
        <dbReference type="Proteomes" id="UP001235094"/>
    </source>
</evidence>
<accession>A0ABU0LVF0</accession>
<gene>
    <name evidence="1" type="ORF">QOZ99_003557</name>
</gene>
<reference evidence="1 2" key="1">
    <citation type="submission" date="2023-07" db="EMBL/GenBank/DDBJ databases">
        <title>Genomic Encyclopedia of Type Strains, Phase IV (KMG-IV): sequencing the most valuable type-strain genomes for metagenomic binning, comparative biology and taxonomic classification.</title>
        <authorList>
            <person name="Goeker M."/>
        </authorList>
    </citation>
    <scope>NUCLEOTIDE SEQUENCE [LARGE SCALE GENOMIC DNA]</scope>
    <source>
        <strain evidence="1 2">DSM 15561</strain>
    </source>
</reference>
<dbReference type="RefSeq" id="WP_306891325.1">
    <property type="nucleotide sequence ID" value="NZ_JAUSVR010000015.1"/>
</dbReference>
<dbReference type="Proteomes" id="UP001235094">
    <property type="component" value="Unassembled WGS sequence"/>
</dbReference>
<proteinExistence type="predicted"/>
<comment type="caution">
    <text evidence="1">The sequence shown here is derived from an EMBL/GenBank/DDBJ whole genome shotgun (WGS) entry which is preliminary data.</text>
</comment>